<proteinExistence type="predicted"/>
<sequence>MASMEMMFEVQRLTNGWKTGLYDCTAPPQGLGLACYAFWCPSCVYGGIVAKFPSGDRGCMNNFTGACIAHFLLGGYGIPLMISCMNLTTGGIPVFGLLRCEWILQWMTRKAIRKKYQLPEVPCHDCCVSFWCGCCDLAQMERELAMSAPMQVTLVNVQNLPPPTSQGFVMGVPMQQQQGASYPMAAPPVNAIPPVASALPYHSQPTHSPYGAPILSPIHGQPVAGVSQPISAVPPVQPVAPMDDGRQGDTCSSTTQADQSSSSYGY</sequence>
<dbReference type="NCBIfam" id="TIGR01571">
    <property type="entry name" value="A_thal_Cys_rich"/>
    <property type="match status" value="1"/>
</dbReference>
<evidence type="ECO:0000256" key="1">
    <source>
        <dbReference type="SAM" id="MobiDB-lite"/>
    </source>
</evidence>
<dbReference type="Pfam" id="PF04749">
    <property type="entry name" value="PLAC8"/>
    <property type="match status" value="1"/>
</dbReference>
<feature type="region of interest" description="Disordered" evidence="1">
    <location>
        <begin position="225"/>
        <end position="266"/>
    </location>
</feature>
<dbReference type="Proteomes" id="UP001190700">
    <property type="component" value="Unassembled WGS sequence"/>
</dbReference>
<dbReference type="InterPro" id="IPR006461">
    <property type="entry name" value="PLAC_motif_containing"/>
</dbReference>
<protein>
    <recommendedName>
        <fullName evidence="4">PLAC8 family protein</fullName>
    </recommendedName>
</protein>
<evidence type="ECO:0000313" key="3">
    <source>
        <dbReference type="Proteomes" id="UP001190700"/>
    </source>
</evidence>
<evidence type="ECO:0008006" key="4">
    <source>
        <dbReference type="Google" id="ProtNLM"/>
    </source>
</evidence>
<dbReference type="AlphaFoldDB" id="A0AAE0ES66"/>
<comment type="caution">
    <text evidence="2">The sequence shown here is derived from an EMBL/GenBank/DDBJ whole genome shotgun (WGS) entry which is preliminary data.</text>
</comment>
<organism evidence="2 3">
    <name type="scientific">Cymbomonas tetramitiformis</name>
    <dbReference type="NCBI Taxonomy" id="36881"/>
    <lineage>
        <taxon>Eukaryota</taxon>
        <taxon>Viridiplantae</taxon>
        <taxon>Chlorophyta</taxon>
        <taxon>Pyramimonadophyceae</taxon>
        <taxon>Pyramimonadales</taxon>
        <taxon>Pyramimonadaceae</taxon>
        <taxon>Cymbomonas</taxon>
    </lineage>
</organism>
<name>A0AAE0ES66_9CHLO</name>
<reference evidence="2 3" key="1">
    <citation type="journal article" date="2015" name="Genome Biol. Evol.">
        <title>Comparative Genomics of a Bacterivorous Green Alga Reveals Evolutionary Causalities and Consequences of Phago-Mixotrophic Mode of Nutrition.</title>
        <authorList>
            <person name="Burns J.A."/>
            <person name="Paasch A."/>
            <person name="Narechania A."/>
            <person name="Kim E."/>
        </authorList>
    </citation>
    <scope>NUCLEOTIDE SEQUENCE [LARGE SCALE GENOMIC DNA]</scope>
    <source>
        <strain evidence="2 3">PLY_AMNH</strain>
    </source>
</reference>
<dbReference type="EMBL" id="LGRX02034779">
    <property type="protein sequence ID" value="KAK3236890.1"/>
    <property type="molecule type" value="Genomic_DNA"/>
</dbReference>
<keyword evidence="3" id="KW-1185">Reference proteome</keyword>
<evidence type="ECO:0000313" key="2">
    <source>
        <dbReference type="EMBL" id="KAK3236890.1"/>
    </source>
</evidence>
<accession>A0AAE0ES66</accession>
<dbReference type="PANTHER" id="PTHR15907">
    <property type="entry name" value="DUF614 FAMILY PROTEIN-RELATED"/>
    <property type="match status" value="1"/>
</dbReference>
<gene>
    <name evidence="2" type="ORF">CYMTET_52994</name>
</gene>
<feature type="compositionally biased region" description="Low complexity" evidence="1">
    <location>
        <begin position="249"/>
        <end position="266"/>
    </location>
</feature>